<evidence type="ECO:0000313" key="39">
    <source>
        <dbReference type="EMBL" id="QIM07220.1"/>
    </source>
</evidence>
<dbReference type="EMBL" id="MN270977">
    <property type="protein sequence ID" value="QIM08622.1"/>
    <property type="molecule type" value="Genomic_DNA"/>
</dbReference>
<dbReference type="Proteomes" id="UP000501235">
    <property type="component" value="Segment"/>
</dbReference>
<dbReference type="Proteomes" id="UP000501465">
    <property type="component" value="Segment"/>
</dbReference>
<dbReference type="EMBL" id="MN270970">
    <property type="protein sequence ID" value="QIM06985.1"/>
    <property type="molecule type" value="Genomic_DNA"/>
</dbReference>
<evidence type="ECO:0000256" key="5">
    <source>
        <dbReference type="ARBA" id="ARBA00005035"/>
    </source>
</evidence>
<dbReference type="EMBL" id="MN270979">
    <property type="protein sequence ID" value="QIM09088.1"/>
    <property type="molecule type" value="Genomic_DNA"/>
</dbReference>
<evidence type="ECO:0000256" key="22">
    <source>
        <dbReference type="ARBA" id="ARBA00032424"/>
    </source>
</evidence>
<dbReference type="GO" id="GO:0033384">
    <property type="term" value="P:geranyl diphosphate biosynthetic process"/>
    <property type="evidence" value="ECO:0007669"/>
    <property type="project" value="UniProtKB-UniPathway"/>
</dbReference>
<evidence type="ECO:0000313" key="55">
    <source>
        <dbReference type="Proteomes" id="UP000500690"/>
    </source>
</evidence>
<evidence type="ECO:0000313" key="35">
    <source>
        <dbReference type="EMBL" id="AOO54414.1"/>
    </source>
</evidence>
<reference evidence="35" key="4">
    <citation type="journal article" date="2016" name="Genome Announc.">
        <title>Complete genome sequence of an African swine fever virus isolate from Sardinia, Italy.</title>
        <authorList>
            <person name="Granberg F."/>
            <person name="Torresi C."/>
            <person name="Oggiano A."/>
            <person name="Malmberg M."/>
            <person name="Iscaro C."/>
            <person name="De Mia G.M."/>
            <person name="Sandor B."/>
        </authorList>
    </citation>
    <scope>NUCLEOTIDE SEQUENCE [LARGE SCALE GENOMIC DNA]</scope>
    <source>
        <strain evidence="35">47/Ss/2008</strain>
    </source>
</reference>
<dbReference type="UniPathway" id="UPA00389">
    <property type="reaction ID" value="UER00564"/>
</dbReference>
<dbReference type="SMR" id="A0A0A1E0R4"/>
<comment type="catalytic activity">
    <reaction evidence="27">
        <text>isopentenyl diphosphate + dimethylallyl diphosphate = (2E)-geranyl diphosphate + diphosphate</text>
        <dbReference type="Rhea" id="RHEA:22408"/>
        <dbReference type="ChEBI" id="CHEBI:33019"/>
        <dbReference type="ChEBI" id="CHEBI:57623"/>
        <dbReference type="ChEBI" id="CHEBI:58057"/>
        <dbReference type="ChEBI" id="CHEBI:128769"/>
        <dbReference type="EC" id="2.5.1.1"/>
    </reaction>
</comment>
<evidence type="ECO:0000256" key="28">
    <source>
        <dbReference type="ARBA" id="ARBA00049292"/>
    </source>
</evidence>
<dbReference type="EMBL" id="KP055815">
    <property type="protein sequence ID" value="AKO62756.1"/>
    <property type="molecule type" value="Genomic_DNA"/>
</dbReference>
<dbReference type="KEGG" id="vg:41902134"/>
<evidence type="ECO:0000313" key="43">
    <source>
        <dbReference type="EMBL" id="QIM08156.1"/>
    </source>
</evidence>
<dbReference type="EMBL" id="MN270978">
    <property type="protein sequence ID" value="QIM08855.1"/>
    <property type="molecule type" value="Genomic_DNA"/>
</dbReference>
<dbReference type="Proteomes" id="UP000501683">
    <property type="component" value="Segment"/>
</dbReference>
<organismHost>
    <name type="scientific">Ornithodoros moubata</name>
    <name type="common">Soft tick</name>
    <name type="synonym">Argasid tick</name>
    <dbReference type="NCBI Taxonomy" id="6938"/>
</organismHost>
<comment type="pathway">
    <text evidence="4">Isoprenoid biosynthesis; geranyl diphosphate biosynthesis; geranyl diphosphate from dimethylallyl diphosphate and isopentenyl diphosphate: step 1/1.</text>
</comment>
<dbReference type="GO" id="GO:0033644">
    <property type="term" value="C:host cell membrane"/>
    <property type="evidence" value="ECO:0007669"/>
    <property type="project" value="UniProtKB-SubCell"/>
</dbReference>
<evidence type="ECO:0000313" key="42">
    <source>
        <dbReference type="EMBL" id="QIM07921.1"/>
    </source>
</evidence>
<evidence type="ECO:0000256" key="7">
    <source>
        <dbReference type="ARBA" id="ARBA00007464"/>
    </source>
</evidence>
<dbReference type="UniPathway" id="UPA00260">
    <property type="reaction ID" value="UER00369"/>
</dbReference>
<dbReference type="EMBL" id="KM262844">
    <property type="protein sequence ID" value="AIY22266.1"/>
    <property type="molecule type" value="Genomic_DNA"/>
</dbReference>
<dbReference type="Proteomes" id="UP001160000">
    <property type="component" value="Segment"/>
</dbReference>
<protein>
    <recommendedName>
        <fullName evidence="11">Trans-prenyltransferase</fullName>
        <ecNumber evidence="10">2.5.1.1</ecNumber>
        <ecNumber evidence="9">2.5.1.10</ecNumber>
        <ecNumber evidence="8">2.5.1.29</ecNumber>
    </recommendedName>
    <alternativeName>
        <fullName evidence="24">(2E,6E)-farnesyl diphosphate synthase</fullName>
    </alternativeName>
    <alternativeName>
        <fullName evidence="23">Dimethylallyltranstransferase</fullName>
    </alternativeName>
    <alternativeName>
        <fullName evidence="22">Farnesyl diphosphate synthase</fullName>
    </alternativeName>
    <alternativeName>
        <fullName evidence="20">Farnesyltranstransferase</fullName>
    </alternativeName>
    <alternativeName>
        <fullName evidence="21">Geranyltranstransferase</fullName>
    </alternativeName>
    <alternativeName>
        <fullName evidence="25">Polyprenyl-diphosphate synthase</fullName>
    </alternativeName>
</protein>
<evidence type="ECO:0000313" key="44">
    <source>
        <dbReference type="EMBL" id="QIM08389.1"/>
    </source>
</evidence>
<comment type="catalytic activity">
    <reaction evidence="29">
        <text>isopentenyl diphosphate + (2E)-geranyl diphosphate = (2E,6E)-farnesyl diphosphate + diphosphate</text>
        <dbReference type="Rhea" id="RHEA:19361"/>
        <dbReference type="ChEBI" id="CHEBI:33019"/>
        <dbReference type="ChEBI" id="CHEBI:58057"/>
        <dbReference type="ChEBI" id="CHEBI:128769"/>
        <dbReference type="ChEBI" id="CHEBI:175763"/>
        <dbReference type="EC" id="2.5.1.10"/>
    </reaction>
</comment>
<dbReference type="Proteomes" id="UP000502933">
    <property type="component" value="Segment"/>
</dbReference>
<evidence type="ECO:0000313" key="53">
    <source>
        <dbReference type="Proteomes" id="UP000142390"/>
    </source>
</evidence>
<evidence type="ECO:0000256" key="14">
    <source>
        <dbReference type="ARBA" id="ARBA00022723"/>
    </source>
</evidence>
<dbReference type="Proteomes" id="UP000117635">
    <property type="component" value="Segment"/>
</dbReference>
<evidence type="ECO:0000313" key="54">
    <source>
        <dbReference type="Proteomes" id="UP000241813"/>
    </source>
</evidence>
<evidence type="ECO:0000256" key="17">
    <source>
        <dbReference type="ARBA" id="ARBA00022989"/>
    </source>
</evidence>
<dbReference type="EMBL" id="LR881473">
    <property type="protein sequence ID" value="CAD5338210.1"/>
    <property type="molecule type" value="Genomic_DNA"/>
</dbReference>
<dbReference type="EMBL" id="MN270974">
    <property type="protein sequence ID" value="QIM07921.1"/>
    <property type="molecule type" value="Genomic_DNA"/>
</dbReference>
<dbReference type="InterPro" id="IPR008949">
    <property type="entry name" value="Isoprenoid_synthase_dom_sf"/>
</dbReference>
<accession>A0A0A1E0R4</accession>
<dbReference type="RefSeq" id="YP_009703326.1">
    <property type="nucleotide sequence ID" value="NC_044955.1"/>
</dbReference>
<evidence type="ECO:0000313" key="51">
    <source>
        <dbReference type="Proteomes" id="UP000110401"/>
    </source>
</evidence>
<dbReference type="KEGG" id="vg:41901445"/>
<reference evidence="34 54" key="3">
    <citation type="journal article" date="2015" name="PLoS ONE">
        <title>Genome Sequence of African Swine Fever Virus BA71, the Virulent Parental Strain of the Nonpathogenic and Tissue-Culture Adapted BA71V.</title>
        <authorList>
            <person name="Rodriguez J.M."/>
            <person name="Moreno L.T."/>
            <person name="Alejo A."/>
            <person name="Lacasta A."/>
            <person name="Rodriguez F."/>
            <person name="Salas M.L."/>
        </authorList>
    </citation>
    <scope>NUCLEOTIDE SEQUENCE [LARGE SCALE GENOMIC DNA]</scope>
    <source>
        <strain evidence="34 54">BA71</strain>
    </source>
</reference>
<keyword evidence="14" id="KW-0479">Metal-binding</keyword>
<dbReference type="KEGG" id="vg:41901283"/>
<keyword evidence="15" id="KW-0460">Magnesium</keyword>
<dbReference type="Proteomes" id="UP000241813">
    <property type="component" value="Segment"/>
</dbReference>
<name>A0A0A1E0R4_ASF</name>
<comment type="catalytic activity">
    <reaction evidence="28">
        <text>isopentenyl diphosphate + (2E,6E,10E)-geranylgeranyl diphosphate = (2E,6E,10E,14E)-geranylfarnesyl diphosphate + diphosphate</text>
        <dbReference type="Rhea" id="RHEA:25694"/>
        <dbReference type="ChEBI" id="CHEBI:33019"/>
        <dbReference type="ChEBI" id="CHEBI:57907"/>
        <dbReference type="ChEBI" id="CHEBI:58756"/>
        <dbReference type="ChEBI" id="CHEBI:128769"/>
    </reaction>
</comment>
<reference evidence="52" key="1">
    <citation type="submission" date="2014-07" db="EMBL/GenBank/DDBJ databases">
        <title>Complete genome sequence of African Swine Fever Virus strain 26544/OG10 isolated in Sardinia.</title>
        <authorList>
            <person name="Dei Giudici S."/>
            <person name="Bacciu D."/>
            <person name="Sanna G."/>
            <person name="Deligios M."/>
            <person name="Oggiano A."/>
        </authorList>
    </citation>
    <scope>NUCLEOTIDE SEQUENCE [LARGE SCALE GENOMIC DNA]</scope>
</reference>
<dbReference type="Proteomes" id="UP000594565">
    <property type="component" value="Segment"/>
</dbReference>
<keyword evidence="16" id="KW-1043">Host membrane</keyword>
<evidence type="ECO:0000256" key="21">
    <source>
        <dbReference type="ARBA" id="ARBA00032380"/>
    </source>
</evidence>
<evidence type="ECO:0000256" key="30">
    <source>
        <dbReference type="SAM" id="Phobius"/>
    </source>
</evidence>
<dbReference type="PANTHER" id="PTHR43281">
    <property type="entry name" value="FARNESYL DIPHOSPHATE SYNTHASE"/>
    <property type="match status" value="1"/>
</dbReference>
<evidence type="ECO:0000313" key="32">
    <source>
        <dbReference type="EMBL" id="AIY22424.1"/>
    </source>
</evidence>
<evidence type="ECO:0000313" key="40">
    <source>
        <dbReference type="EMBL" id="QIM07455.1"/>
    </source>
</evidence>
<dbReference type="KEGG" id="vg:41901124"/>
<dbReference type="GO" id="GO:0045337">
    <property type="term" value="P:farnesyl diphosphate biosynthetic process"/>
    <property type="evidence" value="ECO:0007669"/>
    <property type="project" value="UniProtKB-UniPathway"/>
</dbReference>
<evidence type="ECO:0000313" key="56">
    <source>
        <dbReference type="Proteomes" id="UP000500898"/>
    </source>
</evidence>
<dbReference type="EC" id="2.5.1.1" evidence="10"/>
<dbReference type="PANTHER" id="PTHR43281:SF1">
    <property type="entry name" value="FARNESYL DIPHOSPHATE SYNTHASE"/>
    <property type="match status" value="1"/>
</dbReference>
<evidence type="ECO:0000256" key="15">
    <source>
        <dbReference type="ARBA" id="ARBA00022842"/>
    </source>
</evidence>
<dbReference type="EMBL" id="MT932579">
    <property type="protein sequence ID" value="QPL12022.1"/>
    <property type="molecule type" value="Genomic_DNA"/>
</dbReference>
<dbReference type="EMBL" id="MN270975">
    <property type="protein sequence ID" value="QIM08156.1"/>
    <property type="molecule type" value="Genomic_DNA"/>
</dbReference>
<evidence type="ECO:0000256" key="29">
    <source>
        <dbReference type="ARBA" id="ARBA00049399"/>
    </source>
</evidence>
<evidence type="ECO:0000256" key="1">
    <source>
        <dbReference type="ARBA" id="ARBA00001946"/>
    </source>
</evidence>
<proteinExistence type="inferred from homology"/>
<dbReference type="UniPathway" id="UPA00259">
    <property type="reaction ID" value="UER00368"/>
</dbReference>
<evidence type="ECO:0000256" key="19">
    <source>
        <dbReference type="ARBA" id="ARBA00023229"/>
    </source>
</evidence>
<evidence type="ECO:0000256" key="6">
    <source>
        <dbReference type="ARBA" id="ARBA00005221"/>
    </source>
</evidence>
<dbReference type="GeneID" id="41902134"/>
<evidence type="ECO:0000313" key="31">
    <source>
        <dbReference type="EMBL" id="AIY22266.1"/>
    </source>
</evidence>
<evidence type="ECO:0000313" key="36">
    <source>
        <dbReference type="EMBL" id="CAD5338210.1"/>
    </source>
</evidence>
<dbReference type="Proteomes" id="UP000502885">
    <property type="component" value="Segment"/>
</dbReference>
<dbReference type="GeneID" id="41901283"/>
<dbReference type="GO" id="GO:0004311">
    <property type="term" value="F:geranylgeranyl diphosphate synthase activity"/>
    <property type="evidence" value="ECO:0007669"/>
    <property type="project" value="UniProtKB-EC"/>
</dbReference>
<comment type="pathway">
    <text evidence="5">Isoprenoid biosynthesis; farnesyl diphosphate biosynthesis; farnesyl diphosphate from geranyl diphosphate and isopentenyl diphosphate: step 1/1.</text>
</comment>
<evidence type="ECO:0000313" key="45">
    <source>
        <dbReference type="EMBL" id="QIM08622.1"/>
    </source>
</evidence>
<dbReference type="GO" id="GO:0046872">
    <property type="term" value="F:metal ion binding"/>
    <property type="evidence" value="ECO:0007669"/>
    <property type="project" value="UniProtKB-KW"/>
</dbReference>
<dbReference type="EMBL" id="KM102979">
    <property type="protein sequence ID" value="AJZ77099.1"/>
    <property type="molecule type" value="Genomic_DNA"/>
</dbReference>
<reference evidence="51 53" key="2">
    <citation type="journal article" date="2015" name="J. Gen. Virol.">
        <title>Related strains of African swine fever virus with different virulence: genome comparison and analysis.</title>
        <authorList>
            <person name="Portugal R."/>
            <person name="Coelho J."/>
            <person name="Hoper D."/>
            <person name="Little N.S."/>
            <person name="Smithson C."/>
            <person name="Upton C."/>
            <person name="Martins C."/>
            <person name="Leitao A."/>
            <person name="Keil G.M."/>
        </authorList>
    </citation>
    <scope>NUCLEOTIDE SEQUENCE [LARGE SCALE GENOMIC DNA]</scope>
    <source>
        <strain evidence="31">L60</strain>
        <strain evidence="32">NHV</strain>
    </source>
</reference>
<evidence type="ECO:0000256" key="27">
    <source>
        <dbReference type="ARBA" id="ARBA00049291"/>
    </source>
</evidence>
<comment type="subcellular location">
    <subcellularLocation>
        <location evidence="3">Host membrane</location>
        <topology evidence="3">Single-pass membrane protein</topology>
    </subcellularLocation>
</comment>
<evidence type="ECO:0000313" key="50">
    <source>
        <dbReference type="EMBL" id="QPL12022.1"/>
    </source>
</evidence>
<evidence type="ECO:0000313" key="38">
    <source>
        <dbReference type="EMBL" id="QIM06985.1"/>
    </source>
</evidence>
<evidence type="ECO:0000256" key="10">
    <source>
        <dbReference type="ARBA" id="ARBA00012833"/>
    </source>
</evidence>
<organism evidence="32 51">
    <name type="scientific">African swine fever virus</name>
    <name type="common">ASFV</name>
    <dbReference type="NCBI Taxonomy" id="10497"/>
    <lineage>
        <taxon>Viruses</taxon>
        <taxon>Varidnaviria</taxon>
        <taxon>Bamfordvirae</taxon>
        <taxon>Nucleocytoviricota</taxon>
        <taxon>Pokkesviricetes</taxon>
        <taxon>Asfuvirales</taxon>
        <taxon>Asfarviridae</taxon>
        <taxon>Asfivirus</taxon>
        <taxon>Asfivirus haemorrhagiae</taxon>
    </lineage>
</organism>
<comment type="pathway">
    <text evidence="6">Isoprenoid biosynthesis; geranylgeranyl diphosphate biosynthesis; geranylgeranyl diphosphate from farnesyl diphosphate and isopentenyl diphosphate: step 1/1.</text>
</comment>
<dbReference type="EMBL" id="KM262845">
    <property type="protein sequence ID" value="AIY22424.1"/>
    <property type="molecule type" value="Genomic_DNA"/>
</dbReference>
<reference evidence="55 56" key="6">
    <citation type="journal article" date="2020" name="Transbound. Emerg. Dis.">
        <title>The evolution of African swine fever virus in Sardinia (1978 to 2014) as revealed by whole genome sequencing and comparative analysis.</title>
        <authorList>
            <person name="Torresi C."/>
            <person name="Fiori M."/>
            <person name="Bertolotti L."/>
            <person name="Floris M."/>
            <person name="Colitti B."/>
            <person name="Giammarioli M."/>
            <person name="Dei Giudici S."/>
            <person name="Oggiano A."/>
            <person name="Malmberg M."/>
            <person name="De Mia G.M."/>
            <person name="Belak S."/>
            <person name="Granberg F."/>
        </authorList>
    </citation>
    <scope>NUCLEOTIDE SEQUENCE [LARGE SCALE GENOMIC DNA]</scope>
    <source>
        <strain evidence="39">139/Nu/1981</strain>
        <strain evidence="40">140/Or/1985</strain>
        <strain evidence="42">141/Nu/1990</strain>
        <strain evidence="43">142/Nu/1995</strain>
        <strain evidence="48">22653/Ca/2014</strain>
        <strain evidence="45">26/Ss/2004</strain>
        <strain evidence="37">56/Ca/1978</strain>
        <strain evidence="38">57/Ca/1979</strain>
        <strain evidence="44">60/Nu/1997</strain>
        <strain evidence="46">72407/Ss/2005</strain>
        <strain evidence="41">85/Ca/1985</strain>
        <strain evidence="47">97/Ot/2012</strain>
    </source>
</reference>
<gene>
    <name evidence="32" type="primary">B318L</name>
    <name evidence="35" type="ORF">AFSV47Ss_0109</name>
    <name evidence="36" type="ORF">ASFVARMWT4_00082</name>
</gene>
<dbReference type="GeneID" id="41901445"/>
<reference evidence="49" key="7">
    <citation type="journal article" date="2020" name="Vaccines (Basel)">
        <title>African Swine Fever Circulation among Free-Ranging Pigs in Sardinia: Data from the Eradication Program.</title>
        <authorList>
            <person name="Franzoni G."/>
            <person name="Dei Giudici S."/>
            <person name="Loi F."/>
            <person name="Sanna D."/>
            <person name="Floris M."/>
            <person name="Fiori M."/>
            <person name="Sanna M.L."/>
            <person name="Madrau P."/>
            <person name="Scarpa F."/>
            <person name="Zinellu S."/>
            <person name="Giammarioli M."/>
            <person name="Cappai S."/>
            <person name="De Mia G.M."/>
            <person name="Laddomada A."/>
            <person name="Rolesu S."/>
            <person name="Oggiano A."/>
        </authorList>
    </citation>
    <scope>NUCLEOTIDE SEQUENCE [LARGE SCALE GENOMIC DNA]</scope>
    <source>
        <strain evidence="49">103917/18</strain>
        <strain evidence="50">55234/18</strain>
    </source>
</reference>
<organismHost>
    <name type="scientific">Sus scrofa</name>
    <name type="common">Pig</name>
    <dbReference type="NCBI Taxonomy" id="9823"/>
</organismHost>
<dbReference type="EMBL" id="MN270980">
    <property type="protein sequence ID" value="QIM09321.1"/>
    <property type="molecule type" value="Genomic_DNA"/>
</dbReference>
<dbReference type="Proteomes" id="UP000502695">
    <property type="component" value="Segment"/>
</dbReference>
<evidence type="ECO:0000256" key="24">
    <source>
        <dbReference type="ARBA" id="ARBA00032873"/>
    </source>
</evidence>
<dbReference type="GO" id="GO:0004337">
    <property type="term" value="F:(2E,6E)-farnesyl diphosphate synthase activity"/>
    <property type="evidence" value="ECO:0007669"/>
    <property type="project" value="UniProtKB-EC"/>
</dbReference>
<evidence type="ECO:0000256" key="3">
    <source>
        <dbReference type="ARBA" id="ARBA00004379"/>
    </source>
</evidence>
<comment type="catalytic activity">
    <reaction evidence="26">
        <text>isopentenyl diphosphate + (2E,6E)-farnesyl diphosphate = (2E,6E,10E)-geranylgeranyl diphosphate + diphosphate</text>
        <dbReference type="Rhea" id="RHEA:17653"/>
        <dbReference type="ChEBI" id="CHEBI:33019"/>
        <dbReference type="ChEBI" id="CHEBI:58756"/>
        <dbReference type="ChEBI" id="CHEBI:128769"/>
        <dbReference type="ChEBI" id="CHEBI:175763"/>
        <dbReference type="EC" id="2.5.1.29"/>
    </reaction>
</comment>
<evidence type="ECO:0000256" key="23">
    <source>
        <dbReference type="ARBA" id="ARBA00032448"/>
    </source>
</evidence>
<evidence type="ECO:0000256" key="2">
    <source>
        <dbReference type="ARBA" id="ARBA00002733"/>
    </source>
</evidence>
<evidence type="ECO:0000313" key="48">
    <source>
        <dbReference type="EMBL" id="QIM09321.1"/>
    </source>
</evidence>
<keyword evidence="19" id="KW-0414">Isoprene biosynthesis</keyword>
<organismHost>
    <name type="scientific">Ornithodoros</name>
    <name type="common">relapsing fever ticks</name>
    <dbReference type="NCBI Taxonomy" id="6937"/>
</organismHost>
<comment type="function">
    <text evidence="2">Trans-prenyltransferase that catalyzes the sequential condensation of isopentenyl diphosphate (IPP) with different allylic diphosphates, such as dimethylallyl diphosphate (DMAPP), geranyl diphosphate (GPP), farnesyl diphosphate (FPP) and geranylgeranyl diphosphate (GGPP), farnesyl diphosphate being the best allylic substrate.</text>
</comment>
<dbReference type="EMBL" id="MN270971">
    <property type="protein sequence ID" value="QIM07220.1"/>
    <property type="molecule type" value="Genomic_DNA"/>
</dbReference>
<evidence type="ECO:0000256" key="26">
    <source>
        <dbReference type="ARBA" id="ARBA00048119"/>
    </source>
</evidence>
<dbReference type="EMBL" id="MN270969">
    <property type="protein sequence ID" value="QIM06750.1"/>
    <property type="molecule type" value="Genomic_DNA"/>
</dbReference>
<evidence type="ECO:0000313" key="52">
    <source>
        <dbReference type="Proteomes" id="UP000117635"/>
    </source>
</evidence>
<comment type="similarity">
    <text evidence="7">Belongs to the FPP/GGPP synthase family. Asfivirus trans-prenyltransferase subfamily.</text>
</comment>
<dbReference type="GeneID" id="22220304"/>
<feature type="transmembrane region" description="Helical" evidence="30">
    <location>
        <begin position="6"/>
        <end position="22"/>
    </location>
</feature>
<dbReference type="RefSeq" id="YP_009702322.1">
    <property type="nucleotide sequence ID" value="NC_044941.1"/>
</dbReference>
<dbReference type="GO" id="GO:0004161">
    <property type="term" value="F:dimethylallyltranstransferase activity"/>
    <property type="evidence" value="ECO:0007669"/>
    <property type="project" value="UniProtKB-EC"/>
</dbReference>
<dbReference type="InterPro" id="IPR000092">
    <property type="entry name" value="Polyprenyl_synt"/>
</dbReference>
<dbReference type="Proteomes" id="UP000500690">
    <property type="component" value="Segment"/>
</dbReference>
<evidence type="ECO:0000256" key="18">
    <source>
        <dbReference type="ARBA" id="ARBA00023136"/>
    </source>
</evidence>
<keyword evidence="18 30" id="KW-0472">Membrane</keyword>
<evidence type="ECO:0000313" key="49">
    <source>
        <dbReference type="EMBL" id="QPL11805.1"/>
    </source>
</evidence>
<evidence type="ECO:0000313" key="33">
    <source>
        <dbReference type="EMBL" id="AJZ77099.1"/>
    </source>
</evidence>
<dbReference type="Proteomes" id="UP000142390">
    <property type="component" value="Segment"/>
</dbReference>
<organismHost>
    <name type="scientific">Phacochoerus africanus</name>
    <name type="common">Warthog</name>
    <dbReference type="NCBI Taxonomy" id="41426"/>
</organismHost>
<evidence type="ECO:0000256" key="13">
    <source>
        <dbReference type="ARBA" id="ARBA00022692"/>
    </source>
</evidence>
<dbReference type="EMBL" id="KX354450">
    <property type="protein sequence ID" value="AOO54414.1"/>
    <property type="molecule type" value="Genomic_DNA"/>
</dbReference>
<dbReference type="EC" id="2.5.1.29" evidence="8"/>
<dbReference type="RefSeq" id="NP_042768.1">
    <property type="nucleotide sequence ID" value="NC_001659.2"/>
</dbReference>
<dbReference type="EMBL" id="MN270972">
    <property type="protein sequence ID" value="QIM07455.1"/>
    <property type="molecule type" value="Genomic_DNA"/>
</dbReference>
<evidence type="ECO:0000256" key="16">
    <source>
        <dbReference type="ARBA" id="ARBA00022870"/>
    </source>
</evidence>
<dbReference type="Proteomes" id="UP000594644">
    <property type="component" value="Segment"/>
</dbReference>
<dbReference type="EMBL" id="MN270976">
    <property type="protein sequence ID" value="QIM08389.1"/>
    <property type="molecule type" value="Genomic_DNA"/>
</dbReference>
<dbReference type="Proteomes" id="UP000500898">
    <property type="component" value="Segment"/>
</dbReference>
<keyword evidence="17 30" id="KW-1133">Transmembrane helix</keyword>
<evidence type="ECO:0000256" key="12">
    <source>
        <dbReference type="ARBA" id="ARBA00022679"/>
    </source>
</evidence>
<dbReference type="Proteomes" id="UP000501990">
    <property type="component" value="Segment"/>
</dbReference>
<organismHost>
    <name type="scientific">Potamochoerus larvatus</name>
    <name type="common">Bushpig</name>
    <dbReference type="NCBI Taxonomy" id="273792"/>
</organismHost>
<dbReference type="EC" id="2.5.1.10" evidence="9"/>
<evidence type="ECO:0000313" key="47">
    <source>
        <dbReference type="EMBL" id="QIM09088.1"/>
    </source>
</evidence>
<dbReference type="SUPFAM" id="SSF48576">
    <property type="entry name" value="Terpenoid synthases"/>
    <property type="match status" value="1"/>
</dbReference>
<comment type="cofactor">
    <cofactor evidence="1">
        <name>Mg(2+)</name>
        <dbReference type="ChEBI" id="CHEBI:18420"/>
    </cofactor>
</comment>
<dbReference type="Pfam" id="PF00348">
    <property type="entry name" value="polyprenyl_synt"/>
    <property type="match status" value="1"/>
</dbReference>
<dbReference type="Proteomes" id="UP000501487">
    <property type="component" value="Segment"/>
</dbReference>
<dbReference type="Proteomes" id="UP000266411">
    <property type="component" value="Segment"/>
</dbReference>
<reference evidence="36" key="8">
    <citation type="submission" date="2020-09" db="EMBL/GenBank/DDBJ databases">
        <authorList>
            <person name="Daniel Perez-Nunez"/>
            <person name="Eva Castillo-Rosa"/>
            <person name="Gonzalo Vigara-Astillero and Yolanda Revilla"/>
        </authorList>
    </citation>
    <scope>NUCLEOTIDE SEQUENCE</scope>
    <source>
        <strain evidence="36">Arm/07/CBM/c4</strain>
    </source>
</reference>
<reference evidence="33" key="5">
    <citation type="journal article" date="2016" name="Virol Rep">
        <title>Genomic analysis of Sardinian 26544/OG10 isolate of African swine fever virus.</title>
        <authorList>
            <person name="Bacciu D."/>
            <person name="Deligios M."/>
            <person name="Sanna G."/>
            <person name="Paola Madrau M."/>
            <person name="Luisa Sanna M."/>
            <person name="Dei Giudici S."/>
            <person name="Oggiano A."/>
        </authorList>
    </citation>
    <scope>NUCLEOTIDE SEQUENCE</scope>
    <source>
        <strain evidence="33">26544/OG10</strain>
    </source>
</reference>
<dbReference type="GeneID" id="41901124"/>
<organismHost>
    <name type="scientific">Phacochoerus aethiopicus</name>
    <name type="common">Warthog</name>
    <dbReference type="NCBI Taxonomy" id="85517"/>
</organismHost>
<evidence type="ECO:0000313" key="37">
    <source>
        <dbReference type="EMBL" id="QIM06750.1"/>
    </source>
</evidence>
<evidence type="ECO:0000313" key="34">
    <source>
        <dbReference type="EMBL" id="AKO62756.1"/>
    </source>
</evidence>
<evidence type="ECO:0000256" key="9">
    <source>
        <dbReference type="ARBA" id="ARBA00012439"/>
    </source>
</evidence>
<evidence type="ECO:0000256" key="20">
    <source>
        <dbReference type="ARBA" id="ARBA00032052"/>
    </source>
</evidence>
<dbReference type="RefSeq" id="YP_009702480.1">
    <property type="nucleotide sequence ID" value="NC_044942.1"/>
</dbReference>
<dbReference type="Gene3D" id="1.10.600.10">
    <property type="entry name" value="Farnesyl Diphosphate Synthase"/>
    <property type="match status" value="1"/>
</dbReference>
<dbReference type="GO" id="GO:0033386">
    <property type="term" value="P:geranylgeranyl diphosphate biosynthetic process"/>
    <property type="evidence" value="ECO:0007669"/>
    <property type="project" value="UniProtKB-UniPathway"/>
</dbReference>
<dbReference type="KEGG" id="vg:22220304"/>
<dbReference type="Proteomes" id="UP000503294">
    <property type="component" value="Segment"/>
</dbReference>
<keyword evidence="13 30" id="KW-0812">Transmembrane</keyword>
<evidence type="ECO:0000256" key="8">
    <source>
        <dbReference type="ARBA" id="ARBA00012382"/>
    </source>
</evidence>
<evidence type="ECO:0000313" key="46">
    <source>
        <dbReference type="EMBL" id="QIM08855.1"/>
    </source>
</evidence>
<dbReference type="Proteomes" id="UP000110401">
    <property type="component" value="Segment"/>
</dbReference>
<sequence length="318" mass="35905">MLHLIYISIIVVLIIILISYTRKPKYFRITAPRSVALFHGIHPLNPKNYKTFSKEFETILNNAIEDGDFKGQLTEPCSYALRGGKYIRPIILMEIVRACQLQHSFGAPIYPAEAALAVEYFHVASLIIDDMPSFDNDVKRRNKDTVWARFGVAKAQMSALALTMQGFQNICRQIDWIKEHCPRFPDPNQLGALLCTFVSHSLNSAGSGQLVDTPEKTIPFFKIAFIMGWVLGTGTIEDIGMIERAAHCFGHAFQLADDIKDHDTDTGWNYAKIHGKQKTFDDVAQSLQECKKILHGKKIFTSIWNEIFQKVINVALGT</sequence>
<dbReference type="EMBL" id="MN270973">
    <property type="protein sequence ID" value="QIM07688.1"/>
    <property type="molecule type" value="Genomic_DNA"/>
</dbReference>
<keyword evidence="12 32" id="KW-0808">Transferase</keyword>
<evidence type="ECO:0000256" key="4">
    <source>
        <dbReference type="ARBA" id="ARBA00004932"/>
    </source>
</evidence>
<evidence type="ECO:0000313" key="41">
    <source>
        <dbReference type="EMBL" id="QIM07688.1"/>
    </source>
</evidence>
<evidence type="ECO:0000256" key="11">
    <source>
        <dbReference type="ARBA" id="ARBA00017407"/>
    </source>
</evidence>
<dbReference type="RefSeq" id="YP_009702641.1">
    <property type="nucleotide sequence ID" value="NC_044943.1"/>
</dbReference>
<dbReference type="EMBL" id="MT932578">
    <property type="protein sequence ID" value="QPL11805.1"/>
    <property type="molecule type" value="Genomic_DNA"/>
</dbReference>
<evidence type="ECO:0000256" key="25">
    <source>
        <dbReference type="ARBA" id="ARBA00033128"/>
    </source>
</evidence>
<dbReference type="Proteomes" id="UP000503066">
    <property type="component" value="Genome"/>
</dbReference>